<proteinExistence type="predicted"/>
<reference evidence="2" key="1">
    <citation type="submission" date="2021-02" db="EMBL/GenBank/DDBJ databases">
        <authorList>
            <person name="Nowell W R."/>
        </authorList>
    </citation>
    <scope>NUCLEOTIDE SEQUENCE</scope>
</reference>
<protein>
    <submittedName>
        <fullName evidence="2">Uncharacterized protein</fullName>
    </submittedName>
</protein>
<keyword evidence="1" id="KW-0472">Membrane</keyword>
<evidence type="ECO:0000313" key="2">
    <source>
        <dbReference type="EMBL" id="CAF0804523.1"/>
    </source>
</evidence>
<comment type="caution">
    <text evidence="2">The sequence shown here is derived from an EMBL/GenBank/DDBJ whole genome shotgun (WGS) entry which is preliminary data.</text>
</comment>
<organism evidence="2 3">
    <name type="scientific">Adineta steineri</name>
    <dbReference type="NCBI Taxonomy" id="433720"/>
    <lineage>
        <taxon>Eukaryota</taxon>
        <taxon>Metazoa</taxon>
        <taxon>Spiralia</taxon>
        <taxon>Gnathifera</taxon>
        <taxon>Rotifera</taxon>
        <taxon>Eurotatoria</taxon>
        <taxon>Bdelloidea</taxon>
        <taxon>Adinetida</taxon>
        <taxon>Adinetidae</taxon>
        <taxon>Adineta</taxon>
    </lineage>
</organism>
<sequence length="131" mass="14219">MQFTRISVNSFRPRVTRVRPSDVSSTYRSSNNSDSPPALVSLFMCPKRCSYGQLACCFCLAITLALLVSAVIGTVLAIVLPHTTTLSTTATTATTTTATKSGGRSDLMLYLTRASAGLDMQIYYWPRQISP</sequence>
<evidence type="ECO:0000256" key="1">
    <source>
        <dbReference type="SAM" id="Phobius"/>
    </source>
</evidence>
<keyword evidence="1" id="KW-0812">Transmembrane</keyword>
<keyword evidence="1" id="KW-1133">Transmembrane helix</keyword>
<gene>
    <name evidence="2" type="ORF">BJG266_LOCUS5391</name>
</gene>
<dbReference type="Proteomes" id="UP000663877">
    <property type="component" value="Unassembled WGS sequence"/>
</dbReference>
<feature type="transmembrane region" description="Helical" evidence="1">
    <location>
        <begin position="54"/>
        <end position="80"/>
    </location>
</feature>
<name>A0A813STN1_9BILA</name>
<dbReference type="AlphaFoldDB" id="A0A813STN1"/>
<dbReference type="EMBL" id="CAJNOI010000014">
    <property type="protein sequence ID" value="CAF0804523.1"/>
    <property type="molecule type" value="Genomic_DNA"/>
</dbReference>
<evidence type="ECO:0000313" key="3">
    <source>
        <dbReference type="Proteomes" id="UP000663877"/>
    </source>
</evidence>
<accession>A0A813STN1</accession>